<organism evidence="2 3">
    <name type="scientific">Strigamia maritima</name>
    <name type="common">European centipede</name>
    <name type="synonym">Geophilus maritimus</name>
    <dbReference type="NCBI Taxonomy" id="126957"/>
    <lineage>
        <taxon>Eukaryota</taxon>
        <taxon>Metazoa</taxon>
        <taxon>Ecdysozoa</taxon>
        <taxon>Arthropoda</taxon>
        <taxon>Myriapoda</taxon>
        <taxon>Chilopoda</taxon>
        <taxon>Pleurostigmophora</taxon>
        <taxon>Geophilomorpha</taxon>
        <taxon>Linotaeniidae</taxon>
        <taxon>Strigamia</taxon>
    </lineage>
</organism>
<name>T1J9R4_STRMM</name>
<sequence length="269" mass="30849">MLPKILLSGNAAKSFTSTCLTSSGSDTYNIEMAEKIFPAHDRKIFQVLREMRKELHAQRTMLSILLKRTSNSTNEEHRDIPEDLHFPTDQMDLEILEPMPLPKILKPLGETQEELLAQRAMLLILLRRTGDSTKQKSAGDLPVFDFHFPLTNPRDLKKLELKLDDRNVEKQALNKLSAIRGSSVNVVVPQLLNYMLSPTLAMLYNWTGKGMSRKKAFSDLKLRYVLFDAVRQNAGTSKATEYKVESITKRWFQRAGARYQKLQKRISIE</sequence>
<dbReference type="PANTHER" id="PTHR34153">
    <property type="entry name" value="SI:CH211-262H13.3-RELATED-RELATED"/>
    <property type="match status" value="1"/>
</dbReference>
<dbReference type="Proteomes" id="UP000014500">
    <property type="component" value="Unassembled WGS sequence"/>
</dbReference>
<dbReference type="EnsemblMetazoa" id="SMAR010461-RA">
    <property type="protein sequence ID" value="SMAR010461-PA"/>
    <property type="gene ID" value="SMAR010461"/>
</dbReference>
<dbReference type="HOGENOM" id="CLU_1035550_0_0_1"/>
<dbReference type="Pfam" id="PF16064">
    <property type="entry name" value="DUF4806"/>
    <property type="match status" value="1"/>
</dbReference>
<accession>T1J9R4</accession>
<dbReference type="InterPro" id="IPR032071">
    <property type="entry name" value="DUF4806"/>
</dbReference>
<evidence type="ECO:0000259" key="1">
    <source>
        <dbReference type="Pfam" id="PF16064"/>
    </source>
</evidence>
<evidence type="ECO:0000313" key="3">
    <source>
        <dbReference type="Proteomes" id="UP000014500"/>
    </source>
</evidence>
<dbReference type="AlphaFoldDB" id="T1J9R4"/>
<keyword evidence="3" id="KW-1185">Reference proteome</keyword>
<proteinExistence type="predicted"/>
<reference evidence="2" key="2">
    <citation type="submission" date="2015-02" db="UniProtKB">
        <authorList>
            <consortium name="EnsemblMetazoa"/>
        </authorList>
    </citation>
    <scope>IDENTIFICATION</scope>
</reference>
<dbReference type="EMBL" id="JH431978">
    <property type="status" value="NOT_ANNOTATED_CDS"/>
    <property type="molecule type" value="Genomic_DNA"/>
</dbReference>
<dbReference type="PANTHER" id="PTHR34153:SF2">
    <property type="entry name" value="SI:CH211-262H13.3-RELATED"/>
    <property type="match status" value="1"/>
</dbReference>
<reference evidence="3" key="1">
    <citation type="submission" date="2011-05" db="EMBL/GenBank/DDBJ databases">
        <authorList>
            <person name="Richards S.R."/>
            <person name="Qu J."/>
            <person name="Jiang H."/>
            <person name="Jhangiani S.N."/>
            <person name="Agravi P."/>
            <person name="Goodspeed R."/>
            <person name="Gross S."/>
            <person name="Mandapat C."/>
            <person name="Jackson L."/>
            <person name="Mathew T."/>
            <person name="Pu L."/>
            <person name="Thornton R."/>
            <person name="Saada N."/>
            <person name="Wilczek-Boney K.B."/>
            <person name="Lee S."/>
            <person name="Kovar C."/>
            <person name="Wu Y."/>
            <person name="Scherer S.E."/>
            <person name="Worley K.C."/>
            <person name="Muzny D.M."/>
            <person name="Gibbs R."/>
        </authorList>
    </citation>
    <scope>NUCLEOTIDE SEQUENCE</scope>
    <source>
        <strain evidence="3">Brora</strain>
    </source>
</reference>
<protein>
    <recommendedName>
        <fullName evidence="1">DUF4806 domain-containing protein</fullName>
    </recommendedName>
</protein>
<feature type="domain" description="DUF4806" evidence="1">
    <location>
        <begin position="145"/>
        <end position="223"/>
    </location>
</feature>
<evidence type="ECO:0000313" key="2">
    <source>
        <dbReference type="EnsemblMetazoa" id="SMAR010461-PA"/>
    </source>
</evidence>